<name>A0A0G1P0Q8_9BACT</name>
<keyword evidence="1" id="KW-0548">Nucleotidyltransferase</keyword>
<dbReference type="Pfam" id="PF13177">
    <property type="entry name" value="DNA_pol3_delta2"/>
    <property type="match status" value="1"/>
</dbReference>
<protein>
    <submittedName>
        <fullName evidence="1">DNA-directed DNA polymerase</fullName>
    </submittedName>
</protein>
<dbReference type="Proteomes" id="UP000034175">
    <property type="component" value="Unassembled WGS sequence"/>
</dbReference>
<dbReference type="EMBL" id="LCMA01000011">
    <property type="protein sequence ID" value="KKU26187.1"/>
    <property type="molecule type" value="Genomic_DNA"/>
</dbReference>
<gene>
    <name evidence="1" type="ORF">UX39_C0011G0001</name>
</gene>
<feature type="non-terminal residue" evidence="1">
    <location>
        <position position="1"/>
    </location>
</feature>
<dbReference type="SUPFAM" id="SSF52540">
    <property type="entry name" value="P-loop containing nucleoside triphosphate hydrolases"/>
    <property type="match status" value="1"/>
</dbReference>
<proteinExistence type="predicted"/>
<dbReference type="Gene3D" id="3.40.50.300">
    <property type="entry name" value="P-loop containing nucleotide triphosphate hydrolases"/>
    <property type="match status" value="1"/>
</dbReference>
<comment type="caution">
    <text evidence="1">The sequence shown here is derived from an EMBL/GenBank/DDBJ whole genome shotgun (WGS) entry which is preliminary data.</text>
</comment>
<accession>A0A0G1P0Q8</accession>
<keyword evidence="1" id="KW-0239">DNA-directed DNA polymerase</keyword>
<dbReference type="GO" id="GO:0003887">
    <property type="term" value="F:DNA-directed DNA polymerase activity"/>
    <property type="evidence" value="ECO:0007669"/>
    <property type="project" value="UniProtKB-KW"/>
</dbReference>
<evidence type="ECO:0000313" key="1">
    <source>
        <dbReference type="EMBL" id="KKU26187.1"/>
    </source>
</evidence>
<organism evidence="1 2">
    <name type="scientific">Candidatus Magasanikbacteria bacterium GW2011_GWA2_46_17</name>
    <dbReference type="NCBI Taxonomy" id="1619042"/>
    <lineage>
        <taxon>Bacteria</taxon>
        <taxon>Candidatus Magasanikiibacteriota</taxon>
    </lineage>
</organism>
<reference evidence="1 2" key="1">
    <citation type="journal article" date="2015" name="Nature">
        <title>rRNA introns, odd ribosomes, and small enigmatic genomes across a large radiation of phyla.</title>
        <authorList>
            <person name="Brown C.T."/>
            <person name="Hug L.A."/>
            <person name="Thomas B.C."/>
            <person name="Sharon I."/>
            <person name="Castelle C.J."/>
            <person name="Singh A."/>
            <person name="Wilkins M.J."/>
            <person name="Williams K.H."/>
            <person name="Banfield J.F."/>
        </authorList>
    </citation>
    <scope>NUCLEOTIDE SEQUENCE [LARGE SCALE GENOMIC DNA]</scope>
</reference>
<dbReference type="InterPro" id="IPR027417">
    <property type="entry name" value="P-loop_NTPase"/>
</dbReference>
<keyword evidence="1" id="KW-0808">Transferase</keyword>
<evidence type="ECO:0000313" key="2">
    <source>
        <dbReference type="Proteomes" id="UP000034175"/>
    </source>
</evidence>
<dbReference type="AlphaFoldDB" id="A0A0G1P0Q8"/>
<sequence length="268" mass="30742">RCGNSQAMVNSHYYYLGMRPSIPCGLCRRVFDCHYMLHKPTQILENNHHAYCLSGDVTDVRTYLFETLETKWGIRLKGNPDFYYRKFETMTVDDARVLKEFQGQKSFSVGDKKIFVIEASGVTDQAQNSLLKIFEEPAENTHFFLLGHCVGNLIPTLTSRLFAINLGEKSATPDQTEALDFLKAPLPKRLALIKKLADDIKDERRTKTDALVLLQSIESVLYQKYRRDGKNPDKLFEDLEMCRDYLSDRSSSVKTLLEYVALIAPHNT</sequence>